<name>A0A4Y2VT93_ARAVE</name>
<dbReference type="EMBL" id="BGPR01050469">
    <property type="protein sequence ID" value="GBO27454.1"/>
    <property type="molecule type" value="Genomic_DNA"/>
</dbReference>
<protein>
    <submittedName>
        <fullName evidence="1">Uncharacterized protein</fullName>
    </submittedName>
</protein>
<reference evidence="1 2" key="1">
    <citation type="journal article" date="2019" name="Sci. Rep.">
        <title>Orb-weaving spider Araneus ventricosus genome elucidates the spidroin gene catalogue.</title>
        <authorList>
            <person name="Kono N."/>
            <person name="Nakamura H."/>
            <person name="Ohtoshi R."/>
            <person name="Moran D.A.P."/>
            <person name="Shinohara A."/>
            <person name="Yoshida Y."/>
            <person name="Fujiwara M."/>
            <person name="Mori M."/>
            <person name="Tomita M."/>
            <person name="Arakawa K."/>
        </authorList>
    </citation>
    <scope>NUCLEOTIDE SEQUENCE [LARGE SCALE GENOMIC DNA]</scope>
</reference>
<evidence type="ECO:0000313" key="1">
    <source>
        <dbReference type="EMBL" id="GBO27454.1"/>
    </source>
</evidence>
<accession>A0A4Y2VT93</accession>
<keyword evidence="2" id="KW-1185">Reference proteome</keyword>
<evidence type="ECO:0000313" key="2">
    <source>
        <dbReference type="Proteomes" id="UP000499080"/>
    </source>
</evidence>
<comment type="caution">
    <text evidence="1">The sequence shown here is derived from an EMBL/GenBank/DDBJ whole genome shotgun (WGS) entry which is preliminary data.</text>
</comment>
<dbReference type="AlphaFoldDB" id="A0A4Y2VT93"/>
<dbReference type="Gene3D" id="1.20.120.20">
    <property type="entry name" value="Apolipoprotein"/>
    <property type="match status" value="1"/>
</dbReference>
<dbReference type="Proteomes" id="UP000499080">
    <property type="component" value="Unassembled WGS sequence"/>
</dbReference>
<organism evidence="1 2">
    <name type="scientific">Araneus ventricosus</name>
    <name type="common">Orbweaver spider</name>
    <name type="synonym">Epeira ventricosa</name>
    <dbReference type="NCBI Taxonomy" id="182803"/>
    <lineage>
        <taxon>Eukaryota</taxon>
        <taxon>Metazoa</taxon>
        <taxon>Ecdysozoa</taxon>
        <taxon>Arthropoda</taxon>
        <taxon>Chelicerata</taxon>
        <taxon>Arachnida</taxon>
        <taxon>Araneae</taxon>
        <taxon>Araneomorphae</taxon>
        <taxon>Entelegynae</taxon>
        <taxon>Araneoidea</taxon>
        <taxon>Araneidae</taxon>
        <taxon>Araneus</taxon>
    </lineage>
</organism>
<gene>
    <name evidence="1" type="ORF">AVEN_17626_1</name>
</gene>
<proteinExistence type="predicted"/>
<sequence>MSKKKLFRFTTVRAAFPRMEIEKIKASDSRVLGFTPPSHTSFGASTIFGKSIQAMLPKLFRKKIVCLTGQLHTSTGVNSRMEHGIAKIMGVHYRGLSVRRDEVKGLIDEVKGEVQRKIDEVEEKVQMKIEDVKNEVKGKFEEVEHKVQGKIDEAMPQADFISQNPSIHL</sequence>